<dbReference type="RefSeq" id="WP_394471126.1">
    <property type="nucleotide sequence ID" value="NZ_JBIGHY010000004.1"/>
</dbReference>
<feature type="transmembrane region" description="Helical" evidence="4">
    <location>
        <begin position="155"/>
        <end position="176"/>
    </location>
</feature>
<sequence>MSLPTASPSALGSAAAPEAGEFRRDHAWRIVLAAWIGVALGLTALPFYTLGIFAKPLALEFGWSRAVIQSGFTFSMLGVICSAWAAGWAIDRFGVRPVALFSQAGLALGFVGLALQNGSPMVWQATWFLFAVLGVGTTPLTWSRGIASWFDKRRGLALGIALSGTGVTALVAPPVINQVVAAYGWRAGYVTVALSIVLVAMPAVWLLFRDKPRAAPGTAQAQPAGEGMTLVQALRTRHFWLLIAAFWVICAAVAGLIPNLVPMLTDAGLSMTEAAGYASLLGLNVMLGRLLAGWLLDRFWGPAVALVLLMPPTLACLLLAVPQWPGAAVMMIGLAAGAEFDLIAYLCLRYFGTRNFGQIYAWQWVNFSVAAGVGPIAFAMIFDRTGSYHDALLVAAVLLVLGPLLLLGLGRYPKAWSTR</sequence>
<evidence type="ECO:0000256" key="4">
    <source>
        <dbReference type="SAM" id="Phobius"/>
    </source>
</evidence>
<dbReference type="CDD" id="cd17355">
    <property type="entry name" value="MFS_YcxA_like"/>
    <property type="match status" value="1"/>
</dbReference>
<dbReference type="Pfam" id="PF07690">
    <property type="entry name" value="MFS_1"/>
    <property type="match status" value="1"/>
</dbReference>
<accession>A0ABW7ESN9</accession>
<feature type="transmembrane region" description="Helical" evidence="4">
    <location>
        <begin position="388"/>
        <end position="409"/>
    </location>
</feature>
<dbReference type="Gene3D" id="1.20.1250.20">
    <property type="entry name" value="MFS general substrate transporter like domains"/>
    <property type="match status" value="2"/>
</dbReference>
<evidence type="ECO:0000313" key="6">
    <source>
        <dbReference type="EMBL" id="MFG6415066.1"/>
    </source>
</evidence>
<keyword evidence="3 4" id="KW-0472">Membrane</keyword>
<dbReference type="SUPFAM" id="SSF103473">
    <property type="entry name" value="MFS general substrate transporter"/>
    <property type="match status" value="1"/>
</dbReference>
<dbReference type="PROSITE" id="PS50850">
    <property type="entry name" value="MFS"/>
    <property type="match status" value="1"/>
</dbReference>
<feature type="transmembrane region" description="Helical" evidence="4">
    <location>
        <begin position="121"/>
        <end position="143"/>
    </location>
</feature>
<gene>
    <name evidence="6" type="ORF">ACG02S_14290</name>
</gene>
<comment type="caution">
    <text evidence="6">The sequence shown here is derived from an EMBL/GenBank/DDBJ whole genome shotgun (WGS) entry which is preliminary data.</text>
</comment>
<organism evidence="6 7">
    <name type="scientific">Pelomonas dachongensis</name>
    <dbReference type="NCBI Taxonomy" id="3299029"/>
    <lineage>
        <taxon>Bacteria</taxon>
        <taxon>Pseudomonadati</taxon>
        <taxon>Pseudomonadota</taxon>
        <taxon>Betaproteobacteria</taxon>
        <taxon>Burkholderiales</taxon>
        <taxon>Sphaerotilaceae</taxon>
        <taxon>Roseateles</taxon>
    </lineage>
</organism>
<dbReference type="PANTHER" id="PTHR11360">
    <property type="entry name" value="MONOCARBOXYLATE TRANSPORTER"/>
    <property type="match status" value="1"/>
</dbReference>
<keyword evidence="7" id="KW-1185">Reference proteome</keyword>
<protein>
    <submittedName>
        <fullName evidence="6">MFS transporter</fullName>
    </submittedName>
</protein>
<name>A0ABW7ESN9_9BURK</name>
<reference evidence="6 7" key="1">
    <citation type="submission" date="2024-09" db="EMBL/GenBank/DDBJ databases">
        <title>Novel species of the genus Pelomonas and Roseateles isolated from streams.</title>
        <authorList>
            <person name="Lu H."/>
        </authorList>
    </citation>
    <scope>NUCLEOTIDE SEQUENCE [LARGE SCALE GENOMIC DNA]</scope>
    <source>
        <strain evidence="6 7">DC23W</strain>
    </source>
</reference>
<proteinExistence type="predicted"/>
<evidence type="ECO:0000256" key="1">
    <source>
        <dbReference type="ARBA" id="ARBA00022692"/>
    </source>
</evidence>
<feature type="transmembrane region" description="Helical" evidence="4">
    <location>
        <begin position="30"/>
        <end position="54"/>
    </location>
</feature>
<evidence type="ECO:0000256" key="2">
    <source>
        <dbReference type="ARBA" id="ARBA00022989"/>
    </source>
</evidence>
<feature type="transmembrane region" description="Helical" evidence="4">
    <location>
        <begin position="327"/>
        <end position="348"/>
    </location>
</feature>
<keyword evidence="2 4" id="KW-1133">Transmembrane helix</keyword>
<evidence type="ECO:0000259" key="5">
    <source>
        <dbReference type="PROSITE" id="PS50850"/>
    </source>
</evidence>
<feature type="transmembrane region" description="Helical" evidence="4">
    <location>
        <begin position="98"/>
        <end position="115"/>
    </location>
</feature>
<dbReference type="InterPro" id="IPR020846">
    <property type="entry name" value="MFS_dom"/>
</dbReference>
<feature type="transmembrane region" description="Helical" evidence="4">
    <location>
        <begin position="360"/>
        <end position="382"/>
    </location>
</feature>
<keyword evidence="1 4" id="KW-0812">Transmembrane</keyword>
<feature type="transmembrane region" description="Helical" evidence="4">
    <location>
        <begin position="239"/>
        <end position="257"/>
    </location>
</feature>
<dbReference type="EMBL" id="JBIGHY010000004">
    <property type="protein sequence ID" value="MFG6415066.1"/>
    <property type="molecule type" value="Genomic_DNA"/>
</dbReference>
<feature type="domain" description="Major facilitator superfamily (MFS) profile" evidence="5">
    <location>
        <begin position="30"/>
        <end position="414"/>
    </location>
</feature>
<feature type="transmembrane region" description="Helical" evidence="4">
    <location>
        <begin position="66"/>
        <end position="86"/>
    </location>
</feature>
<feature type="transmembrane region" description="Helical" evidence="4">
    <location>
        <begin position="277"/>
        <end position="296"/>
    </location>
</feature>
<evidence type="ECO:0000313" key="7">
    <source>
        <dbReference type="Proteomes" id="UP001606300"/>
    </source>
</evidence>
<feature type="transmembrane region" description="Helical" evidence="4">
    <location>
        <begin position="303"/>
        <end position="321"/>
    </location>
</feature>
<dbReference type="InterPro" id="IPR050327">
    <property type="entry name" value="Proton-linked_MCT"/>
</dbReference>
<dbReference type="InterPro" id="IPR011701">
    <property type="entry name" value="MFS"/>
</dbReference>
<dbReference type="PANTHER" id="PTHR11360:SF284">
    <property type="entry name" value="EG:103B4.3 PROTEIN-RELATED"/>
    <property type="match status" value="1"/>
</dbReference>
<dbReference type="InterPro" id="IPR036259">
    <property type="entry name" value="MFS_trans_sf"/>
</dbReference>
<feature type="transmembrane region" description="Helical" evidence="4">
    <location>
        <begin position="188"/>
        <end position="208"/>
    </location>
</feature>
<dbReference type="Proteomes" id="UP001606300">
    <property type="component" value="Unassembled WGS sequence"/>
</dbReference>
<evidence type="ECO:0000256" key="3">
    <source>
        <dbReference type="ARBA" id="ARBA00023136"/>
    </source>
</evidence>